<feature type="non-terminal residue" evidence="2">
    <location>
        <position position="296"/>
    </location>
</feature>
<dbReference type="RefSeq" id="XP_007331419.1">
    <property type="nucleotide sequence ID" value="XM_007331357.1"/>
</dbReference>
<dbReference type="AlphaFoldDB" id="K5WRT7"/>
<feature type="region of interest" description="Disordered" evidence="1">
    <location>
        <begin position="165"/>
        <end position="296"/>
    </location>
</feature>
<dbReference type="EMBL" id="JH971393">
    <property type="protein sequence ID" value="EKM78076.1"/>
    <property type="molecule type" value="Genomic_DNA"/>
</dbReference>
<accession>K5WRT7</accession>
<organism evidence="2 3">
    <name type="scientific">Agaricus bisporus var. burnettii (strain JB137-S8 / ATCC MYA-4627 / FGSC 10392)</name>
    <name type="common">White button mushroom</name>
    <dbReference type="NCBI Taxonomy" id="597362"/>
    <lineage>
        <taxon>Eukaryota</taxon>
        <taxon>Fungi</taxon>
        <taxon>Dikarya</taxon>
        <taxon>Basidiomycota</taxon>
        <taxon>Agaricomycotina</taxon>
        <taxon>Agaricomycetes</taxon>
        <taxon>Agaricomycetidae</taxon>
        <taxon>Agaricales</taxon>
        <taxon>Agaricineae</taxon>
        <taxon>Agaricaceae</taxon>
        <taxon>Agaricus</taxon>
    </lineage>
</organism>
<dbReference type="OMA" id="MVETHKI"/>
<feature type="region of interest" description="Disordered" evidence="1">
    <location>
        <begin position="1"/>
        <end position="90"/>
    </location>
</feature>
<evidence type="ECO:0000313" key="2">
    <source>
        <dbReference type="EMBL" id="EKM78076.1"/>
    </source>
</evidence>
<feature type="compositionally biased region" description="Low complexity" evidence="1">
    <location>
        <begin position="211"/>
        <end position="220"/>
    </location>
</feature>
<dbReference type="eggNOG" id="ENOG502SBIV">
    <property type="taxonomic scope" value="Eukaryota"/>
</dbReference>
<dbReference type="STRING" id="597362.K5WRT7"/>
<dbReference type="KEGG" id="abp:AGABI1DRAFT114901"/>
<protein>
    <submittedName>
        <fullName evidence="2">Uncharacterized protein</fullName>
    </submittedName>
</protein>
<name>K5WRT7_AGABU</name>
<feature type="compositionally biased region" description="Basic residues" evidence="1">
    <location>
        <begin position="1"/>
        <end position="11"/>
    </location>
</feature>
<proteinExistence type="predicted"/>
<feature type="compositionally biased region" description="Acidic residues" evidence="1">
    <location>
        <begin position="52"/>
        <end position="83"/>
    </location>
</feature>
<evidence type="ECO:0000313" key="3">
    <source>
        <dbReference type="Proteomes" id="UP000008493"/>
    </source>
</evidence>
<feature type="compositionally biased region" description="Acidic residues" evidence="1">
    <location>
        <begin position="33"/>
        <end position="43"/>
    </location>
</feature>
<gene>
    <name evidence="2" type="ORF">AGABI1DRAFT_114901</name>
</gene>
<dbReference type="InParanoid" id="K5WRT7"/>
<dbReference type="HOGENOM" id="CLU_063920_0_0_1"/>
<keyword evidence="3" id="KW-1185">Reference proteome</keyword>
<feature type="compositionally biased region" description="Polar residues" evidence="1">
    <location>
        <begin position="168"/>
        <end position="180"/>
    </location>
</feature>
<feature type="compositionally biased region" description="Basic residues" evidence="1">
    <location>
        <begin position="193"/>
        <end position="206"/>
    </location>
</feature>
<reference evidence="3" key="1">
    <citation type="journal article" date="2012" name="Proc. Natl. Acad. Sci. U.S.A.">
        <title>Genome sequence of the button mushroom Agaricus bisporus reveals mechanisms governing adaptation to a humic-rich ecological niche.</title>
        <authorList>
            <person name="Morin E."/>
            <person name="Kohler A."/>
            <person name="Baker A.R."/>
            <person name="Foulongne-Oriol M."/>
            <person name="Lombard V."/>
            <person name="Nagy L.G."/>
            <person name="Ohm R.A."/>
            <person name="Patyshakuliyeva A."/>
            <person name="Brun A."/>
            <person name="Aerts A.L."/>
            <person name="Bailey A.M."/>
            <person name="Billette C."/>
            <person name="Coutinho P.M."/>
            <person name="Deakin G."/>
            <person name="Doddapaneni H."/>
            <person name="Floudas D."/>
            <person name="Grimwood J."/>
            <person name="Hilden K."/>
            <person name="Kuees U."/>
            <person name="LaButti K.M."/>
            <person name="Lapidus A."/>
            <person name="Lindquist E.A."/>
            <person name="Lucas S.M."/>
            <person name="Murat C."/>
            <person name="Riley R.W."/>
            <person name="Salamov A.A."/>
            <person name="Schmutz J."/>
            <person name="Subramanian V."/>
            <person name="Woesten H.A.B."/>
            <person name="Xu J."/>
            <person name="Eastwood D.C."/>
            <person name="Foster G.D."/>
            <person name="Sonnenberg A.S."/>
            <person name="Cullen D."/>
            <person name="de Vries R.P."/>
            <person name="Lundell T."/>
            <person name="Hibbett D.S."/>
            <person name="Henrissat B."/>
            <person name="Burton K.S."/>
            <person name="Kerrigan R.W."/>
            <person name="Challen M.P."/>
            <person name="Grigoriev I.V."/>
            <person name="Martin F."/>
        </authorList>
    </citation>
    <scope>NUCLEOTIDE SEQUENCE [LARGE SCALE GENOMIC DNA]</scope>
    <source>
        <strain evidence="3">JB137-S8 / ATCC MYA-4627 / FGSC 10392</strain>
    </source>
</reference>
<dbReference type="OrthoDB" id="2538461at2759"/>
<evidence type="ECO:0000256" key="1">
    <source>
        <dbReference type="SAM" id="MobiDB-lite"/>
    </source>
</evidence>
<dbReference type="Proteomes" id="UP000008493">
    <property type="component" value="Unassembled WGS sequence"/>
</dbReference>
<dbReference type="GeneID" id="18824512"/>
<feature type="compositionally biased region" description="Basic and acidic residues" evidence="1">
    <location>
        <begin position="227"/>
        <end position="247"/>
    </location>
</feature>
<sequence>MFKRLERRLKRKEREDELGLDEDMKEVLGLNDTDSDESESDVESDSHGGDIPDAESDDDEADAEEEMDLDEEHYDSDSEGDQGSDERDERALITVAEALTNPIFLVSLDPTVNECIVCPGKQLKGQKMVETHKISNAHERRFKQFKNLAASADGKSIAQDFIEEHMSNNRPQLSANSGTSKRAEKKRAAQEKRKAKREKFKARQKAKKEALALSSSATKSKGGELSNKAEKLVGKEGHEEEQETTRDKPKKKHKKRDETASSVLKHHILDPPASPPKNKSKKFKSMDVAPVSATAA</sequence>